<gene>
    <name evidence="3" type="ORF">A3J15_00120</name>
</gene>
<keyword evidence="2" id="KW-0812">Transmembrane</keyword>
<evidence type="ECO:0000256" key="1">
    <source>
        <dbReference type="SAM" id="MobiDB-lite"/>
    </source>
</evidence>
<dbReference type="EMBL" id="MGAY01000011">
    <property type="protein sequence ID" value="OGK57138.1"/>
    <property type="molecule type" value="Genomic_DNA"/>
</dbReference>
<feature type="compositionally biased region" description="Low complexity" evidence="1">
    <location>
        <begin position="89"/>
        <end position="101"/>
    </location>
</feature>
<feature type="transmembrane region" description="Helical" evidence="2">
    <location>
        <begin position="188"/>
        <end position="208"/>
    </location>
</feature>
<dbReference type="AlphaFoldDB" id="A0A1F7JNF0"/>
<protein>
    <submittedName>
        <fullName evidence="3">Uncharacterized protein</fullName>
    </submittedName>
</protein>
<sequence length="212" mass="21933">MSAKKKLSNKNNLLFNAKIALSPLVFLISLYLILQTFTIAVADSEYLFPTPTFYCPDDICDVTPPPCDGGPTCQGLTPTSRVTEGQIETPTTRPISTPTIKPSEKPGEDLTSTEVLVASPTLGGGNGGIELPSMTPKATPTSTPQPTSSESKPGESSSSSTSSSTSSGSGGGGEVLGLAETGSFRESIATAFFILSVSFFGLTAFAHAKKKS</sequence>
<feature type="transmembrane region" description="Helical" evidence="2">
    <location>
        <begin position="21"/>
        <end position="42"/>
    </location>
</feature>
<evidence type="ECO:0000313" key="3">
    <source>
        <dbReference type="EMBL" id="OGK57138.1"/>
    </source>
</evidence>
<comment type="caution">
    <text evidence="3">The sequence shown here is derived from an EMBL/GenBank/DDBJ whole genome shotgun (WGS) entry which is preliminary data.</text>
</comment>
<evidence type="ECO:0000256" key="2">
    <source>
        <dbReference type="SAM" id="Phobius"/>
    </source>
</evidence>
<reference evidence="3 4" key="1">
    <citation type="journal article" date="2016" name="Nat. Commun.">
        <title>Thousands of microbial genomes shed light on interconnected biogeochemical processes in an aquifer system.</title>
        <authorList>
            <person name="Anantharaman K."/>
            <person name="Brown C.T."/>
            <person name="Hug L.A."/>
            <person name="Sharon I."/>
            <person name="Castelle C.J."/>
            <person name="Probst A.J."/>
            <person name="Thomas B.C."/>
            <person name="Singh A."/>
            <person name="Wilkins M.J."/>
            <person name="Karaoz U."/>
            <person name="Brodie E.L."/>
            <person name="Williams K.H."/>
            <person name="Hubbard S.S."/>
            <person name="Banfield J.F."/>
        </authorList>
    </citation>
    <scope>NUCLEOTIDE SEQUENCE [LARGE SCALE GENOMIC DNA]</scope>
</reference>
<feature type="compositionally biased region" description="Low complexity" evidence="1">
    <location>
        <begin position="135"/>
        <end position="167"/>
    </location>
</feature>
<dbReference type="Proteomes" id="UP000176376">
    <property type="component" value="Unassembled WGS sequence"/>
</dbReference>
<keyword evidence="2" id="KW-0472">Membrane</keyword>
<accession>A0A1F7JNF0</accession>
<evidence type="ECO:0000313" key="4">
    <source>
        <dbReference type="Proteomes" id="UP000176376"/>
    </source>
</evidence>
<proteinExistence type="predicted"/>
<dbReference type="STRING" id="1802074.A3J15_00120"/>
<name>A0A1F7JNF0_9BACT</name>
<organism evidence="3 4">
    <name type="scientific">Candidatus Roizmanbacteria bacterium RIFCSPLOWO2_02_FULL_38_10</name>
    <dbReference type="NCBI Taxonomy" id="1802074"/>
    <lineage>
        <taxon>Bacteria</taxon>
        <taxon>Candidatus Roizmaniibacteriota</taxon>
    </lineage>
</organism>
<keyword evidence="2" id="KW-1133">Transmembrane helix</keyword>
<feature type="region of interest" description="Disordered" evidence="1">
    <location>
        <begin position="84"/>
        <end position="177"/>
    </location>
</feature>